<dbReference type="OrthoDB" id="5344363at2"/>
<dbReference type="Gene3D" id="2.30.30.400">
    <property type="entry name" value="Rof-like"/>
    <property type="match status" value="1"/>
</dbReference>
<proteinExistence type="predicted"/>
<protein>
    <submittedName>
        <fullName evidence="1">Uncharacterized protein</fullName>
    </submittedName>
</protein>
<comment type="caution">
    <text evidence="1">The sequence shown here is derived from an EMBL/GenBank/DDBJ whole genome shotgun (WGS) entry which is preliminary data.</text>
</comment>
<dbReference type="Proteomes" id="UP000321907">
    <property type="component" value="Unassembled WGS sequence"/>
</dbReference>
<dbReference type="AlphaFoldDB" id="A0A5C7F801"/>
<reference evidence="1 2" key="1">
    <citation type="submission" date="2019-08" db="EMBL/GenBank/DDBJ databases">
        <title>Lewinella sp. strain SSH13 Genome sequencing and assembly.</title>
        <authorList>
            <person name="Kim I."/>
        </authorList>
    </citation>
    <scope>NUCLEOTIDE SEQUENCE [LARGE SCALE GENOMIC DNA]</scope>
    <source>
        <strain evidence="1 2">SSH13</strain>
    </source>
</reference>
<evidence type="ECO:0000313" key="2">
    <source>
        <dbReference type="Proteomes" id="UP000321907"/>
    </source>
</evidence>
<dbReference type="RefSeq" id="WP_147932613.1">
    <property type="nucleotide sequence ID" value="NZ_VOXD01000044.1"/>
</dbReference>
<name>A0A5C7F801_9BACT</name>
<evidence type="ECO:0000313" key="1">
    <source>
        <dbReference type="EMBL" id="TXF85700.1"/>
    </source>
</evidence>
<dbReference type="InterPro" id="IPR023534">
    <property type="entry name" value="Rof/RNase_P-like"/>
</dbReference>
<organism evidence="1 2">
    <name type="scientific">Neolewinella aurantiaca</name>
    <dbReference type="NCBI Taxonomy" id="2602767"/>
    <lineage>
        <taxon>Bacteria</taxon>
        <taxon>Pseudomonadati</taxon>
        <taxon>Bacteroidota</taxon>
        <taxon>Saprospiria</taxon>
        <taxon>Saprospirales</taxon>
        <taxon>Lewinellaceae</taxon>
        <taxon>Neolewinella</taxon>
    </lineage>
</organism>
<dbReference type="InterPro" id="IPR038626">
    <property type="entry name" value="Rof-like_sf"/>
</dbReference>
<sequence length="171" mass="19562">MKFYYQAEGDQLIGESGRLNEHIEWYPYTAAVAPFDVDVLIVFAGVPEDDQNLDMFLRYGRPVLRVGKIEPSDLTAVMEEYRNHIAGRARTNYEPIDCNFYDNFEAAIVQRRKVNLEYLGAQGETIRCATVLRDLKTHLTEEFVQLASGEWLRLDQIFAVDGVVAGDSCRF</sequence>
<keyword evidence="2" id="KW-1185">Reference proteome</keyword>
<gene>
    <name evidence="1" type="ORF">FUA23_20305</name>
</gene>
<dbReference type="SUPFAM" id="SSF101744">
    <property type="entry name" value="Rof/RNase P subunit-like"/>
    <property type="match status" value="1"/>
</dbReference>
<accession>A0A5C7F801</accession>
<dbReference type="EMBL" id="VOXD01000044">
    <property type="protein sequence ID" value="TXF85700.1"/>
    <property type="molecule type" value="Genomic_DNA"/>
</dbReference>